<accession>A0ABW9BZ07</accession>
<organism evidence="1 2">
    <name type="scientific">Paraburkholderia strydomiana</name>
    <dbReference type="NCBI Taxonomy" id="1245417"/>
    <lineage>
        <taxon>Bacteria</taxon>
        <taxon>Pseudomonadati</taxon>
        <taxon>Pseudomonadota</taxon>
        <taxon>Betaproteobacteria</taxon>
        <taxon>Burkholderiales</taxon>
        <taxon>Burkholderiaceae</taxon>
        <taxon>Paraburkholderia</taxon>
    </lineage>
</organism>
<proteinExistence type="predicted"/>
<sequence length="206" mass="23044">MTTSITWWEKTVEYAFVLQTATFVDFAAPLAGVEERAGDGIFASDSKLLLIEFKRSFDALSSEQKKFVNFEQAAEKLGDYDAHHFIVYGDEVSEENTRKPSLRLVARTYFSGKESEPLSAVFDAGSSKENFDNYLRELLEFKRSDGRSSGTISPSAYASVIGISKSRGVKTVSMSEYLQRVLKYEYTMELSQAPAQSETPRMGGPF</sequence>
<keyword evidence="2" id="KW-1185">Reference proteome</keyword>
<name>A0ABW9BZ07_9BURK</name>
<evidence type="ECO:0000313" key="1">
    <source>
        <dbReference type="EMBL" id="MFM0444546.1"/>
    </source>
</evidence>
<protein>
    <submittedName>
        <fullName evidence="1">Uncharacterized protein</fullName>
    </submittedName>
</protein>
<dbReference type="EMBL" id="JAQQDH010000003">
    <property type="protein sequence ID" value="MFM0444546.1"/>
    <property type="molecule type" value="Genomic_DNA"/>
</dbReference>
<evidence type="ECO:0000313" key="2">
    <source>
        <dbReference type="Proteomes" id="UP001629288"/>
    </source>
</evidence>
<gene>
    <name evidence="1" type="ORF">PQR00_13230</name>
</gene>
<dbReference type="RefSeq" id="WP_408129243.1">
    <property type="nucleotide sequence ID" value="NZ_JAQQDH010000003.1"/>
</dbReference>
<reference evidence="1 2" key="1">
    <citation type="journal article" date="2024" name="Chem. Sci.">
        <title>Discovery of megapolipeptins by genome mining of a Burkholderiales bacteria collection.</title>
        <authorList>
            <person name="Paulo B.S."/>
            <person name="Recchia M.J.J."/>
            <person name="Lee S."/>
            <person name="Fergusson C.H."/>
            <person name="Romanowski S.B."/>
            <person name="Hernandez A."/>
            <person name="Krull N."/>
            <person name="Liu D.Y."/>
            <person name="Cavanagh H."/>
            <person name="Bos A."/>
            <person name="Gray C.A."/>
            <person name="Murphy B.T."/>
            <person name="Linington R.G."/>
            <person name="Eustaquio A.S."/>
        </authorList>
    </citation>
    <scope>NUCLEOTIDE SEQUENCE [LARGE SCALE GENOMIC DNA]</scope>
    <source>
        <strain evidence="1 2">RL17-379-BIB-C</strain>
    </source>
</reference>
<dbReference type="Proteomes" id="UP001629288">
    <property type="component" value="Unassembled WGS sequence"/>
</dbReference>
<comment type="caution">
    <text evidence="1">The sequence shown here is derived from an EMBL/GenBank/DDBJ whole genome shotgun (WGS) entry which is preliminary data.</text>
</comment>